<protein>
    <submittedName>
        <fullName evidence="2">Uncharacterized protein</fullName>
    </submittedName>
</protein>
<comment type="caution">
    <text evidence="2">The sequence shown here is derived from an EMBL/GenBank/DDBJ whole genome shotgun (WGS) entry which is preliminary data.</text>
</comment>
<evidence type="ECO:0000313" key="2">
    <source>
        <dbReference type="EMBL" id="KGD62559.1"/>
    </source>
</evidence>
<keyword evidence="3" id="KW-1185">Reference proteome</keyword>
<accession>A0ABR4WHP1</accession>
<name>A0ABR4WHP1_9GAMM</name>
<feature type="region of interest" description="Disordered" evidence="1">
    <location>
        <begin position="70"/>
        <end position="94"/>
    </location>
</feature>
<sequence>MLSKEKKKRAIDIFEEAFERLKKGRPLNLPSDTPVSLSNVAKEAGKTPSALRSDRYPELLQRIKAYMASEREKSKLGQSASVKSRNRTARQRLADCKKQRDRLLSICHSQQELIDELRDQINLLSDGDVAKF</sequence>
<gene>
    <name evidence="2" type="ORF">T9A_00850</name>
</gene>
<proteinExistence type="predicted"/>
<dbReference type="EMBL" id="ARXU01000002">
    <property type="protein sequence ID" value="KGD62559.1"/>
    <property type="molecule type" value="Genomic_DNA"/>
</dbReference>
<organism evidence="2 3">
    <name type="scientific">Alcanivorax jadensis T9</name>
    <dbReference type="NCBI Taxonomy" id="1177181"/>
    <lineage>
        <taxon>Bacteria</taxon>
        <taxon>Pseudomonadati</taxon>
        <taxon>Pseudomonadota</taxon>
        <taxon>Gammaproteobacteria</taxon>
        <taxon>Oceanospirillales</taxon>
        <taxon>Alcanivoracaceae</taxon>
        <taxon>Alcanivorax</taxon>
    </lineage>
</organism>
<evidence type="ECO:0000256" key="1">
    <source>
        <dbReference type="SAM" id="MobiDB-lite"/>
    </source>
</evidence>
<dbReference type="Proteomes" id="UP000029443">
    <property type="component" value="Unassembled WGS sequence"/>
</dbReference>
<reference evidence="2 3" key="1">
    <citation type="submission" date="2012-09" db="EMBL/GenBank/DDBJ databases">
        <title>Genome Sequence of alkane-degrading Bacterium Alcanivorax jadensis T9.</title>
        <authorList>
            <person name="Lai Q."/>
            <person name="Shao Z."/>
        </authorList>
    </citation>
    <scope>NUCLEOTIDE SEQUENCE [LARGE SCALE GENOMIC DNA]</scope>
    <source>
        <strain evidence="2 3">T9</strain>
    </source>
</reference>
<evidence type="ECO:0000313" key="3">
    <source>
        <dbReference type="Proteomes" id="UP000029443"/>
    </source>
</evidence>